<protein>
    <submittedName>
        <fullName evidence="1">Uncharacterized protein</fullName>
    </submittedName>
</protein>
<evidence type="ECO:0000313" key="2">
    <source>
        <dbReference type="Proteomes" id="UP000288071"/>
    </source>
</evidence>
<dbReference type="EMBL" id="SAVA01000003">
    <property type="protein sequence ID" value="RWR53333.1"/>
    <property type="molecule type" value="Genomic_DNA"/>
</dbReference>
<proteinExistence type="predicted"/>
<accession>A0A3S3PFE3</accession>
<organism evidence="1 2">
    <name type="scientific">Paenirhodobacter huangdaonensis</name>
    <dbReference type="NCBI Taxonomy" id="2501515"/>
    <lineage>
        <taxon>Bacteria</taxon>
        <taxon>Pseudomonadati</taxon>
        <taxon>Pseudomonadota</taxon>
        <taxon>Alphaproteobacteria</taxon>
        <taxon>Rhodobacterales</taxon>
        <taxon>Rhodobacter group</taxon>
        <taxon>Paenirhodobacter</taxon>
    </lineage>
</organism>
<reference evidence="1 2" key="1">
    <citation type="submission" date="2019-01" db="EMBL/GenBank/DDBJ databases">
        <title>Sinorhodobacter populi sp. nov. isolated from the symptomatic bark tissue of Populus euramericana canker.</title>
        <authorList>
            <person name="Xu G."/>
        </authorList>
    </citation>
    <scope>NUCLEOTIDE SEQUENCE [LARGE SCALE GENOMIC DNA]</scope>
    <source>
        <strain evidence="1 2">CGMCC 1.12963</strain>
    </source>
</reference>
<name>A0A3S3PFE3_9RHOB</name>
<dbReference type="Proteomes" id="UP000288071">
    <property type="component" value="Unassembled WGS sequence"/>
</dbReference>
<evidence type="ECO:0000313" key="1">
    <source>
        <dbReference type="EMBL" id="RWR53333.1"/>
    </source>
</evidence>
<keyword evidence="2" id="KW-1185">Reference proteome</keyword>
<gene>
    <name evidence="1" type="ORF">EOW66_06380</name>
</gene>
<comment type="caution">
    <text evidence="1">The sequence shown here is derived from an EMBL/GenBank/DDBJ whole genome shotgun (WGS) entry which is preliminary data.</text>
</comment>
<sequence>MADLETCLRAWPRVLARTPEHSLERAFALRIEEQRRRPGWEPGTRQLEFMRDLVAEYAPDAVLFWGAR</sequence>
<dbReference type="AlphaFoldDB" id="A0A3S3PFE3"/>
<dbReference type="RefSeq" id="WP_128155597.1">
    <property type="nucleotide sequence ID" value="NZ_JBHSOM010000009.1"/>
</dbReference>
<reference evidence="2" key="2">
    <citation type="submission" date="2019-01" db="EMBL/GenBank/DDBJ databases">
        <title>Sinorhodobacter populi sp. nov. isolated from the symptomatic bark tissue of Populus euramericana canker.</title>
        <authorList>
            <person name="Li Y."/>
        </authorList>
    </citation>
    <scope>NUCLEOTIDE SEQUENCE [LARGE SCALE GENOMIC DNA]</scope>
    <source>
        <strain evidence="2">CGMCC 1.12963</strain>
    </source>
</reference>